<keyword evidence="1" id="KW-0732">Signal</keyword>
<organism evidence="2 3">
    <name type="scientific">Rubinisphaera italica</name>
    <dbReference type="NCBI Taxonomy" id="2527969"/>
    <lineage>
        <taxon>Bacteria</taxon>
        <taxon>Pseudomonadati</taxon>
        <taxon>Planctomycetota</taxon>
        <taxon>Planctomycetia</taxon>
        <taxon>Planctomycetales</taxon>
        <taxon>Planctomycetaceae</taxon>
        <taxon>Rubinisphaera</taxon>
    </lineage>
</organism>
<dbReference type="RefSeq" id="WP_146501542.1">
    <property type="nucleotide sequence ID" value="NZ_SJPG01000001.1"/>
</dbReference>
<accession>A0A5C5XAS6</accession>
<feature type="chain" id="PRO_5023076125" evidence="1">
    <location>
        <begin position="25"/>
        <end position="115"/>
    </location>
</feature>
<reference evidence="2 3" key="1">
    <citation type="submission" date="2019-02" db="EMBL/GenBank/DDBJ databases">
        <title>Deep-cultivation of Planctomycetes and their phenomic and genomic characterization uncovers novel biology.</title>
        <authorList>
            <person name="Wiegand S."/>
            <person name="Jogler M."/>
            <person name="Boedeker C."/>
            <person name="Pinto D."/>
            <person name="Vollmers J."/>
            <person name="Rivas-Marin E."/>
            <person name="Kohn T."/>
            <person name="Peeters S.H."/>
            <person name="Heuer A."/>
            <person name="Rast P."/>
            <person name="Oberbeckmann S."/>
            <person name="Bunk B."/>
            <person name="Jeske O."/>
            <person name="Meyerdierks A."/>
            <person name="Storesund J.E."/>
            <person name="Kallscheuer N."/>
            <person name="Luecker S."/>
            <person name="Lage O.M."/>
            <person name="Pohl T."/>
            <person name="Merkel B.J."/>
            <person name="Hornburger P."/>
            <person name="Mueller R.-W."/>
            <person name="Bruemmer F."/>
            <person name="Labrenz M."/>
            <person name="Spormann A.M."/>
            <person name="Op Den Camp H."/>
            <person name="Overmann J."/>
            <person name="Amann R."/>
            <person name="Jetten M.S.M."/>
            <person name="Mascher T."/>
            <person name="Medema M.H."/>
            <person name="Devos D.P."/>
            <person name="Kaster A.-K."/>
            <person name="Ovreas L."/>
            <person name="Rohde M."/>
            <person name="Galperin M.Y."/>
            <person name="Jogler C."/>
        </authorList>
    </citation>
    <scope>NUCLEOTIDE SEQUENCE [LARGE SCALE GENOMIC DNA]</scope>
    <source>
        <strain evidence="2 3">Pan54</strain>
    </source>
</reference>
<comment type="caution">
    <text evidence="2">The sequence shown here is derived from an EMBL/GenBank/DDBJ whole genome shotgun (WGS) entry which is preliminary data.</text>
</comment>
<evidence type="ECO:0000313" key="3">
    <source>
        <dbReference type="Proteomes" id="UP000316095"/>
    </source>
</evidence>
<name>A0A5C5XAS6_9PLAN</name>
<dbReference type="AlphaFoldDB" id="A0A5C5XAS6"/>
<dbReference type="Proteomes" id="UP000316095">
    <property type="component" value="Unassembled WGS sequence"/>
</dbReference>
<gene>
    <name evidence="2" type="ORF">Pan54_00940</name>
</gene>
<evidence type="ECO:0000313" key="2">
    <source>
        <dbReference type="EMBL" id="TWT59393.1"/>
    </source>
</evidence>
<protein>
    <submittedName>
        <fullName evidence="2">Uncharacterized protein</fullName>
    </submittedName>
</protein>
<evidence type="ECO:0000256" key="1">
    <source>
        <dbReference type="SAM" id="SignalP"/>
    </source>
</evidence>
<keyword evidence="3" id="KW-1185">Reference proteome</keyword>
<feature type="signal peptide" evidence="1">
    <location>
        <begin position="1"/>
        <end position="24"/>
    </location>
</feature>
<proteinExistence type="predicted"/>
<dbReference type="EMBL" id="SJPG01000001">
    <property type="protein sequence ID" value="TWT59393.1"/>
    <property type="molecule type" value="Genomic_DNA"/>
</dbReference>
<sequence length="115" mass="13836" precursor="true">MKSFLSTLTIAAMLIAFSTANALADRYSWRPDSSRDYNSGIYSNGYNNNYRIPNYGTYYRGYGNYNYGRPYNYGTYYGPGYVPYNTYYGPRNYQYNYQYQTFPFPSYQYQYHYNY</sequence>